<keyword evidence="3" id="KW-1185">Reference proteome</keyword>
<name>A0A501WRM2_9RHOB</name>
<dbReference type="EMBL" id="VFRP01000008">
    <property type="protein sequence ID" value="TPE51020.1"/>
    <property type="molecule type" value="Genomic_DNA"/>
</dbReference>
<sequence length="143" mass="15537">MAETTMETPAFAPRVMLGVIPYVSMPGKAGEAADFYARAFAAREIGRFADAASGGIMHVQLEINGGALMMTGMCAEGQAPRRPQGFHLQLVVADGQAWWDRAVAAGCEVVMPFERMFWGDRWGMLRDPFGLDWAVNEPGARPS</sequence>
<dbReference type="PROSITE" id="PS51819">
    <property type="entry name" value="VOC"/>
    <property type="match status" value="1"/>
</dbReference>
<dbReference type="OrthoDB" id="9795306at2"/>
<dbReference type="Pfam" id="PF00903">
    <property type="entry name" value="Glyoxalase"/>
    <property type="match status" value="1"/>
</dbReference>
<comment type="caution">
    <text evidence="2">The sequence shown here is derived from an EMBL/GenBank/DDBJ whole genome shotgun (WGS) entry which is preliminary data.</text>
</comment>
<feature type="domain" description="VOC" evidence="1">
    <location>
        <begin position="18"/>
        <end position="138"/>
    </location>
</feature>
<dbReference type="PANTHER" id="PTHR34109:SF1">
    <property type="entry name" value="VOC DOMAIN-CONTAINING PROTEIN"/>
    <property type="match status" value="1"/>
</dbReference>
<dbReference type="GO" id="GO:0051213">
    <property type="term" value="F:dioxygenase activity"/>
    <property type="evidence" value="ECO:0007669"/>
    <property type="project" value="UniProtKB-KW"/>
</dbReference>
<protein>
    <submittedName>
        <fullName evidence="2">Glyoxalase/bleomycin resistance/extradiol dioxygenase family protein</fullName>
    </submittedName>
</protein>
<accession>A0A501WRM2</accession>
<dbReference type="InterPro" id="IPR037523">
    <property type="entry name" value="VOC_core"/>
</dbReference>
<dbReference type="Gene3D" id="3.10.180.10">
    <property type="entry name" value="2,3-Dihydroxybiphenyl 1,2-Dioxygenase, domain 1"/>
    <property type="match status" value="1"/>
</dbReference>
<dbReference type="InterPro" id="IPR029068">
    <property type="entry name" value="Glyas_Bleomycin-R_OHBP_Dase"/>
</dbReference>
<organism evidence="2 3">
    <name type="scientific">Amaricoccus solimangrovi</name>
    <dbReference type="NCBI Taxonomy" id="2589815"/>
    <lineage>
        <taxon>Bacteria</taxon>
        <taxon>Pseudomonadati</taxon>
        <taxon>Pseudomonadota</taxon>
        <taxon>Alphaproteobacteria</taxon>
        <taxon>Rhodobacterales</taxon>
        <taxon>Paracoccaceae</taxon>
        <taxon>Amaricoccus</taxon>
    </lineage>
</organism>
<dbReference type="PANTHER" id="PTHR34109">
    <property type="entry name" value="BNAUNNG04460D PROTEIN-RELATED"/>
    <property type="match status" value="1"/>
</dbReference>
<proteinExistence type="predicted"/>
<dbReference type="SUPFAM" id="SSF54593">
    <property type="entry name" value="Glyoxalase/Bleomycin resistance protein/Dihydroxybiphenyl dioxygenase"/>
    <property type="match status" value="1"/>
</dbReference>
<dbReference type="InterPro" id="IPR004360">
    <property type="entry name" value="Glyas_Fos-R_dOase_dom"/>
</dbReference>
<dbReference type="CDD" id="cd07246">
    <property type="entry name" value="VOC_like"/>
    <property type="match status" value="1"/>
</dbReference>
<evidence type="ECO:0000313" key="3">
    <source>
        <dbReference type="Proteomes" id="UP000319255"/>
    </source>
</evidence>
<keyword evidence="2" id="KW-0223">Dioxygenase</keyword>
<dbReference type="Proteomes" id="UP000319255">
    <property type="component" value="Unassembled WGS sequence"/>
</dbReference>
<dbReference type="RefSeq" id="WP_140454051.1">
    <property type="nucleotide sequence ID" value="NZ_VFRP01000008.1"/>
</dbReference>
<evidence type="ECO:0000313" key="2">
    <source>
        <dbReference type="EMBL" id="TPE51020.1"/>
    </source>
</evidence>
<evidence type="ECO:0000259" key="1">
    <source>
        <dbReference type="PROSITE" id="PS51819"/>
    </source>
</evidence>
<gene>
    <name evidence="2" type="ORF">FJM51_10310</name>
</gene>
<keyword evidence="2" id="KW-0560">Oxidoreductase</keyword>
<reference evidence="2 3" key="1">
    <citation type="submission" date="2019-06" db="EMBL/GenBank/DDBJ databases">
        <title>A novel bacterium of genus Amaricoccus, isolated from marine sediment.</title>
        <authorList>
            <person name="Huang H."/>
            <person name="Mo K."/>
            <person name="Hu Y."/>
        </authorList>
    </citation>
    <scope>NUCLEOTIDE SEQUENCE [LARGE SCALE GENOMIC DNA]</scope>
    <source>
        <strain evidence="2 3">HB172011</strain>
    </source>
</reference>
<dbReference type="AlphaFoldDB" id="A0A501WRM2"/>